<gene>
    <name evidence="1" type="ORF">Tci_013919</name>
</gene>
<dbReference type="CDD" id="cd00303">
    <property type="entry name" value="retropepsin_like"/>
    <property type="match status" value="1"/>
</dbReference>
<evidence type="ECO:0000313" key="1">
    <source>
        <dbReference type="EMBL" id="GEU41941.1"/>
    </source>
</evidence>
<organism evidence="1">
    <name type="scientific">Tanacetum cinerariifolium</name>
    <name type="common">Dalmatian daisy</name>
    <name type="synonym">Chrysanthemum cinerariifolium</name>
    <dbReference type="NCBI Taxonomy" id="118510"/>
    <lineage>
        <taxon>Eukaryota</taxon>
        <taxon>Viridiplantae</taxon>
        <taxon>Streptophyta</taxon>
        <taxon>Embryophyta</taxon>
        <taxon>Tracheophyta</taxon>
        <taxon>Spermatophyta</taxon>
        <taxon>Magnoliopsida</taxon>
        <taxon>eudicotyledons</taxon>
        <taxon>Gunneridae</taxon>
        <taxon>Pentapetalae</taxon>
        <taxon>asterids</taxon>
        <taxon>campanulids</taxon>
        <taxon>Asterales</taxon>
        <taxon>Asteraceae</taxon>
        <taxon>Asteroideae</taxon>
        <taxon>Anthemideae</taxon>
        <taxon>Anthemidinae</taxon>
        <taxon>Tanacetum</taxon>
    </lineage>
</organism>
<sequence>MALDTNYYAIKNQRDSIKTLEIQIRQISKVLQERRSGSLPSSTKTNLRDNVKSISTTLKADTFLISRIRPSQYAVSAPLNSKLFFEPRQATIPFPSRSYDDFYDEEEGLYRLKNLDAYSIGTTLLSDALSRKEKDLRSFTLPCYINNLCFNKALADLGASVSFMPFLTYANPRLDRLAHTKLINELADRIVKRPKGIVENVLVGIDKFVFLVYFIVLDMPVDINTPLIIGRPFLCNVHANVFKRKITLRVGNDKVVFKSDKPDSNIIKRAYVLTLRERIELDLEARLMGEALILNRLLDPLYGDYTKLNDLNEPLELRRNQVDDLEPTIEEGEVVDETMMDIVKTRCDNEIIAGLDKYLTYCDFDRKIHIDRAYNLQFSCMIVIYAHPKRSILLLMNKTRAPHGEELCLINPLLEALSAVSTSLLFRKAPVDKVPVLRVQHQCTIWCLVKTRLHLCFHYYEKSTFRFRMEHERSFRYNNDGLCKLFSRGISILLAVGTPSTGSGKLYFQWELSSSSGNALCILFPTRL</sequence>
<dbReference type="PANTHER" id="PTHR33067">
    <property type="entry name" value="RNA-DIRECTED DNA POLYMERASE-RELATED"/>
    <property type="match status" value="1"/>
</dbReference>
<dbReference type="EMBL" id="BKCJ010001504">
    <property type="protein sequence ID" value="GEU41941.1"/>
    <property type="molecule type" value="Genomic_DNA"/>
</dbReference>
<evidence type="ECO:0008006" key="2">
    <source>
        <dbReference type="Google" id="ProtNLM"/>
    </source>
</evidence>
<proteinExistence type="predicted"/>
<name>A0A6L2JXU8_TANCI</name>
<comment type="caution">
    <text evidence="1">The sequence shown here is derived from an EMBL/GenBank/DDBJ whole genome shotgun (WGS) entry which is preliminary data.</text>
</comment>
<dbReference type="AlphaFoldDB" id="A0A6L2JXU8"/>
<accession>A0A6L2JXU8</accession>
<dbReference type="InterPro" id="IPR021109">
    <property type="entry name" value="Peptidase_aspartic_dom_sf"/>
</dbReference>
<protein>
    <recommendedName>
        <fullName evidence="2">Reverse transcriptase domain-containing protein</fullName>
    </recommendedName>
</protein>
<reference evidence="1" key="1">
    <citation type="journal article" date="2019" name="Sci. Rep.">
        <title>Draft genome of Tanacetum cinerariifolium, the natural source of mosquito coil.</title>
        <authorList>
            <person name="Yamashiro T."/>
            <person name="Shiraishi A."/>
            <person name="Satake H."/>
            <person name="Nakayama K."/>
        </authorList>
    </citation>
    <scope>NUCLEOTIDE SEQUENCE</scope>
</reference>
<dbReference type="PANTHER" id="PTHR33067:SF35">
    <property type="entry name" value="ASPARTIC PEPTIDASE DDI1-TYPE DOMAIN-CONTAINING PROTEIN"/>
    <property type="match status" value="1"/>
</dbReference>
<dbReference type="Gene3D" id="2.40.70.10">
    <property type="entry name" value="Acid Proteases"/>
    <property type="match status" value="1"/>
</dbReference>